<dbReference type="Proteomes" id="UP000023152">
    <property type="component" value="Unassembled WGS sequence"/>
</dbReference>
<evidence type="ECO:0000313" key="2">
    <source>
        <dbReference type="Proteomes" id="UP000023152"/>
    </source>
</evidence>
<gene>
    <name evidence="1" type="ORF">RFI_10694</name>
</gene>
<keyword evidence="2" id="KW-1185">Reference proteome</keyword>
<comment type="caution">
    <text evidence="1">The sequence shown here is derived from an EMBL/GenBank/DDBJ whole genome shotgun (WGS) entry which is preliminary data.</text>
</comment>
<dbReference type="AlphaFoldDB" id="X6NKL6"/>
<evidence type="ECO:0000313" key="1">
    <source>
        <dbReference type="EMBL" id="ETO26443.1"/>
    </source>
</evidence>
<reference evidence="1 2" key="1">
    <citation type="journal article" date="2013" name="Curr. Biol.">
        <title>The Genome of the Foraminiferan Reticulomyxa filosa.</title>
        <authorList>
            <person name="Glockner G."/>
            <person name="Hulsmann N."/>
            <person name="Schleicher M."/>
            <person name="Noegel A.A."/>
            <person name="Eichinger L."/>
            <person name="Gallinger C."/>
            <person name="Pawlowski J."/>
            <person name="Sierra R."/>
            <person name="Euteneuer U."/>
            <person name="Pillet L."/>
            <person name="Moustafa A."/>
            <person name="Platzer M."/>
            <person name="Groth M."/>
            <person name="Szafranski K."/>
            <person name="Schliwa M."/>
        </authorList>
    </citation>
    <scope>NUCLEOTIDE SEQUENCE [LARGE SCALE GENOMIC DNA]</scope>
</reference>
<dbReference type="EMBL" id="ASPP01007863">
    <property type="protein sequence ID" value="ETO26443.1"/>
    <property type="molecule type" value="Genomic_DNA"/>
</dbReference>
<name>X6NKL6_RETFI</name>
<accession>X6NKL6</accession>
<feature type="non-terminal residue" evidence="1">
    <location>
        <position position="1"/>
    </location>
</feature>
<protein>
    <submittedName>
        <fullName evidence="1">Uncharacterized protein</fullName>
    </submittedName>
</protein>
<sequence>EFGRVVAMSLYQHHNTHEVRVKTLNEYLAEWNERKQNWKEQTPQNLMQVLSGKKDVSSALLATGGHTGAFEQALPTNLSDNRNPFVDPEATRLKEMLRDEENKEIGKEKEKEIGKEEEKEEKANGNVFILLVRKYGRLEMYAMEDNKEQSQQWLTPPSPKLVFCCNELNIGHQVLKNALIHDESVHIIMSKHLLAKRKTFKRFLEEEARTKERLKEEYYVDELIPQNVKDEMWCETVAWSAQMAENSVRAEHRH</sequence>
<proteinExistence type="predicted"/>
<organism evidence="1 2">
    <name type="scientific">Reticulomyxa filosa</name>
    <dbReference type="NCBI Taxonomy" id="46433"/>
    <lineage>
        <taxon>Eukaryota</taxon>
        <taxon>Sar</taxon>
        <taxon>Rhizaria</taxon>
        <taxon>Retaria</taxon>
        <taxon>Foraminifera</taxon>
        <taxon>Monothalamids</taxon>
        <taxon>Reticulomyxidae</taxon>
        <taxon>Reticulomyxa</taxon>
    </lineage>
</organism>